<keyword evidence="5" id="KW-1185">Reference proteome</keyword>
<dbReference type="PANTHER" id="PTHR43000">
    <property type="entry name" value="DTDP-D-GLUCOSE 4,6-DEHYDRATASE-RELATED"/>
    <property type="match status" value="1"/>
</dbReference>
<dbReference type="AlphaFoldDB" id="A0A1K1VJA9"/>
<feature type="domain" description="NAD-dependent epimerase/dehydratase" evidence="3">
    <location>
        <begin position="4"/>
        <end position="230"/>
    </location>
</feature>
<dbReference type="InterPro" id="IPR036291">
    <property type="entry name" value="NAD(P)-bd_dom_sf"/>
</dbReference>
<dbReference type="Gene3D" id="3.90.25.10">
    <property type="entry name" value="UDP-galactose 4-epimerase, domain 1"/>
    <property type="match status" value="1"/>
</dbReference>
<evidence type="ECO:0000313" key="4">
    <source>
        <dbReference type="EMBL" id="SFX25222.1"/>
    </source>
</evidence>
<accession>A0A1K1VJA9</accession>
<gene>
    <name evidence="4" type="ORF">SAMN02745752_01025</name>
</gene>
<evidence type="ECO:0000256" key="1">
    <source>
        <dbReference type="ARBA" id="ARBA00005125"/>
    </source>
</evidence>
<dbReference type="OrthoDB" id="9803010at2"/>
<organism evidence="4 5">
    <name type="scientific">Marinospirillum alkaliphilum DSM 21637</name>
    <dbReference type="NCBI Taxonomy" id="1122209"/>
    <lineage>
        <taxon>Bacteria</taxon>
        <taxon>Pseudomonadati</taxon>
        <taxon>Pseudomonadota</taxon>
        <taxon>Gammaproteobacteria</taxon>
        <taxon>Oceanospirillales</taxon>
        <taxon>Oceanospirillaceae</taxon>
        <taxon>Marinospirillum</taxon>
    </lineage>
</organism>
<comment type="pathway">
    <text evidence="1">Bacterial outer membrane biogenesis; LPS O-antigen biosynthesis.</text>
</comment>
<name>A0A1K1VJA9_9GAMM</name>
<dbReference type="Gene3D" id="3.40.50.720">
    <property type="entry name" value="NAD(P)-binding Rossmann-like Domain"/>
    <property type="match status" value="1"/>
</dbReference>
<dbReference type="SUPFAM" id="SSF51735">
    <property type="entry name" value="NAD(P)-binding Rossmann-fold domains"/>
    <property type="match status" value="1"/>
</dbReference>
<protein>
    <submittedName>
        <fullName evidence="4">dTDP-glucose 4,6-dehydratase</fullName>
    </submittedName>
</protein>
<evidence type="ECO:0000313" key="5">
    <source>
        <dbReference type="Proteomes" id="UP000182350"/>
    </source>
</evidence>
<dbReference type="InterPro" id="IPR001509">
    <property type="entry name" value="Epimerase_deHydtase"/>
</dbReference>
<sequence>MKLMIAGGTGFIGSNMIHYQVDNTNNQVTNLDKLTETSNTRSLGRARNSLRYTFKQVDLLDQQRLLLELEKFQPDALLHLATTNNISNSIESPDNTIQNNCFGTLNLLEAVRAYHQELPAQRQQSFRLIYLHPTPSTHNTSPCCYSRQSAAELVLTWHNTYQLPALTLACPASFGPCQFPEHLIPNTLLTALDGKHISITEGEIEDQWIYVQDLIEGINQLLVSGQPGCSYQIHESHRISRLELTCQICDILDELQPQPSSYRNLITFAEPGIQELAGYYSLKTNEPLKKSQPLPNEWLPTTPLKTALETTISWYLNNPDWVTSITSGEYLKRRKTPTPKKPW</sequence>
<dbReference type="EMBL" id="FPJW01000002">
    <property type="protein sequence ID" value="SFX25222.1"/>
    <property type="molecule type" value="Genomic_DNA"/>
</dbReference>
<proteinExistence type="inferred from homology"/>
<dbReference type="Proteomes" id="UP000182350">
    <property type="component" value="Unassembled WGS sequence"/>
</dbReference>
<evidence type="ECO:0000259" key="3">
    <source>
        <dbReference type="Pfam" id="PF01370"/>
    </source>
</evidence>
<dbReference type="STRING" id="1122209.SAMN02745752_01025"/>
<reference evidence="4 5" key="1">
    <citation type="submission" date="2016-11" db="EMBL/GenBank/DDBJ databases">
        <authorList>
            <person name="Jaros S."/>
            <person name="Januszkiewicz K."/>
            <person name="Wedrychowicz H."/>
        </authorList>
    </citation>
    <scope>NUCLEOTIDE SEQUENCE [LARGE SCALE GENOMIC DNA]</scope>
    <source>
        <strain evidence="4 5">DSM 21637</strain>
    </source>
</reference>
<dbReference type="Pfam" id="PF01370">
    <property type="entry name" value="Epimerase"/>
    <property type="match status" value="1"/>
</dbReference>
<evidence type="ECO:0000256" key="2">
    <source>
        <dbReference type="ARBA" id="ARBA00007637"/>
    </source>
</evidence>
<comment type="similarity">
    <text evidence="2">Belongs to the NAD(P)-dependent epimerase/dehydratase family.</text>
</comment>
<dbReference type="RefSeq" id="WP_072325240.1">
    <property type="nucleotide sequence ID" value="NZ_FPJW01000002.1"/>
</dbReference>